<dbReference type="Pfam" id="PF00754">
    <property type="entry name" value="F5_F8_type_C"/>
    <property type="match status" value="1"/>
</dbReference>
<evidence type="ECO:0000256" key="4">
    <source>
        <dbReference type="ARBA" id="ARBA00022889"/>
    </source>
</evidence>
<accession>A0ABM1UEY0</accession>
<dbReference type="InterPro" id="IPR008979">
    <property type="entry name" value="Galactose-bd-like_sf"/>
</dbReference>
<evidence type="ECO:0000256" key="5">
    <source>
        <dbReference type="ARBA" id="ARBA00023136"/>
    </source>
</evidence>
<proteinExistence type="predicted"/>
<dbReference type="SMART" id="SM00231">
    <property type="entry name" value="FA58C"/>
    <property type="match status" value="1"/>
</dbReference>
<dbReference type="PANTHER" id="PTHR46806:SF5">
    <property type="entry name" value="F5_8 TYPE C DOMAIN-CONTAINING PROTEIN"/>
    <property type="match status" value="1"/>
</dbReference>
<dbReference type="PROSITE" id="PS50022">
    <property type="entry name" value="FA58C_3"/>
    <property type="match status" value="1"/>
</dbReference>
<reference evidence="9" key="1">
    <citation type="submission" date="2025-08" db="UniProtKB">
        <authorList>
            <consortium name="RefSeq"/>
        </authorList>
    </citation>
    <scope>IDENTIFICATION</scope>
</reference>
<keyword evidence="4" id="KW-0130">Cell adhesion</keyword>
<protein>
    <submittedName>
        <fullName evidence="9">Retinoschisin</fullName>
    </submittedName>
</protein>
<keyword evidence="8" id="KW-1185">Reference proteome</keyword>
<dbReference type="PANTHER" id="PTHR46806">
    <property type="entry name" value="F5/8 TYPE C DOMAIN-CONTAINING PROTEIN"/>
    <property type="match status" value="1"/>
</dbReference>
<comment type="subcellular location">
    <subcellularLocation>
        <location evidence="1">Endomembrane system</location>
        <topology evidence="1">Peripheral membrane protein</topology>
    </subcellularLocation>
    <subcellularLocation>
        <location evidence="2">Secreted</location>
    </subcellularLocation>
</comment>
<feature type="domain" description="F5/8 type C" evidence="7">
    <location>
        <begin position="227"/>
        <end position="383"/>
    </location>
</feature>
<evidence type="ECO:0000256" key="1">
    <source>
        <dbReference type="ARBA" id="ARBA00004184"/>
    </source>
</evidence>
<gene>
    <name evidence="9" type="primary">Rs1</name>
</gene>
<evidence type="ECO:0000256" key="3">
    <source>
        <dbReference type="ARBA" id="ARBA00022525"/>
    </source>
</evidence>
<dbReference type="SUPFAM" id="SSF49785">
    <property type="entry name" value="Galactose-binding domain-like"/>
    <property type="match status" value="1"/>
</dbReference>
<evidence type="ECO:0000313" key="9">
    <source>
        <dbReference type="RefSeq" id="XP_026640542.1"/>
    </source>
</evidence>
<dbReference type="InterPro" id="IPR050633">
    <property type="entry name" value="Neuropilin_MCO_CoagFactor"/>
</dbReference>
<dbReference type="GeneID" id="102000818"/>
<dbReference type="InterPro" id="IPR000421">
    <property type="entry name" value="FA58C"/>
</dbReference>
<dbReference type="Proteomes" id="UP000694915">
    <property type="component" value="Chromosome X"/>
</dbReference>
<evidence type="ECO:0000313" key="8">
    <source>
        <dbReference type="Proteomes" id="UP000694915"/>
    </source>
</evidence>
<dbReference type="CDD" id="cd00057">
    <property type="entry name" value="FA58C"/>
    <property type="match status" value="1"/>
</dbReference>
<keyword evidence="6" id="KW-1015">Disulfide bond</keyword>
<evidence type="ECO:0000256" key="6">
    <source>
        <dbReference type="ARBA" id="ARBA00023157"/>
    </source>
</evidence>
<dbReference type="Gene3D" id="2.60.120.260">
    <property type="entry name" value="Galactose-binding domain-like"/>
    <property type="match status" value="1"/>
</dbReference>
<name>A0ABM1UEY0_MICOH</name>
<evidence type="ECO:0000259" key="7">
    <source>
        <dbReference type="PROSITE" id="PS50022"/>
    </source>
</evidence>
<dbReference type="RefSeq" id="XP_026640542.1">
    <property type="nucleotide sequence ID" value="XM_026784741.1"/>
</dbReference>
<dbReference type="PROSITE" id="PS01285">
    <property type="entry name" value="FA58C_1"/>
    <property type="match status" value="1"/>
</dbReference>
<keyword evidence="5" id="KW-0472">Membrane</keyword>
<keyword evidence="3" id="KW-0964">Secreted</keyword>
<evidence type="ECO:0000256" key="2">
    <source>
        <dbReference type="ARBA" id="ARBA00004613"/>
    </source>
</evidence>
<organism evidence="8 9">
    <name type="scientific">Microtus ochrogaster</name>
    <name type="common">Prairie vole</name>
    <dbReference type="NCBI Taxonomy" id="79684"/>
    <lineage>
        <taxon>Eukaryota</taxon>
        <taxon>Metazoa</taxon>
        <taxon>Chordata</taxon>
        <taxon>Craniata</taxon>
        <taxon>Vertebrata</taxon>
        <taxon>Euteleostomi</taxon>
        <taxon>Mammalia</taxon>
        <taxon>Eutheria</taxon>
        <taxon>Euarchontoglires</taxon>
        <taxon>Glires</taxon>
        <taxon>Rodentia</taxon>
        <taxon>Myomorpha</taxon>
        <taxon>Muroidea</taxon>
        <taxon>Cricetidae</taxon>
        <taxon>Arvicolinae</taxon>
        <taxon>Microtus</taxon>
    </lineage>
</organism>
<sequence length="388" mass="43623">MPKHGKPHPSDGLATAEEMFAVRKLGGAWFQVAATLGPRGGLSASFSSRAKGSKSGFELRASEKGRSHGGGKGFLWCLCVWLHPLKRLLIGRRGVNTVFDDNQKDQNDLDVSNVHLSSWACKVQSTGGSFSWWLHPHRDFFQNELLTFQGIIFSLLFHAIDDSVEFLSFLNFIFPLLFFCSATLGLSSTEDEGEDPWYHKACKCDCQGGANALWSAGAASLDCIPECPYHKPLGFESGEVTPDQITCSSPEQYVGWYSSWTANKARLNSQGFGCAWLSKYQDSSQWLQIDLKEIKVISGILTQGRCDIDEWMTKYSVQYRTDERLNWIYYKDQTGNNRVFYGNSDRSSTVQNLLRPPIISRFIRLIPLGWHVRIAIRMELLECASKCA</sequence>